<dbReference type="InterPro" id="IPR022770">
    <property type="entry name" value="IucA/IucC-like_C"/>
</dbReference>
<feature type="domain" description="Ferric siderophore reductase C-terminal" evidence="2">
    <location>
        <begin position="211"/>
        <end position="231"/>
    </location>
</feature>
<sequence length="245" mass="28315">MLNKKEQQALAEKFRATFIQTSAYEMKIADLADERKMESALSFIQDKIEAPNLRVVASIFAKRLGFVAAGCLYAFSVCQKRVDVQRLSLQAECEDDGLWLPQVYYPEQAITQVDVANRNEERKEIVTELLSEGFESIWNPLNQYTGISKRVLWENIAVYLLWLYDQLKKDNNVNQLQLEDDFTYLFYEAAGNQFGQYEVNPLRCYTRAKSRQTCCLSYQLAGKKKYCKSCPILCRAQDKEAPIYG</sequence>
<dbReference type="Pfam" id="PF11575">
    <property type="entry name" value="FhuF_C"/>
    <property type="match status" value="1"/>
</dbReference>
<accession>A0A0V8JL38</accession>
<protein>
    <submittedName>
        <fullName evidence="3">Uncharacterized protein</fullName>
    </submittedName>
</protein>
<dbReference type="Pfam" id="PF06276">
    <property type="entry name" value="FhuF"/>
    <property type="match status" value="1"/>
</dbReference>
<feature type="domain" description="Aerobactin siderophore biosynthesis IucA/IucC-like C-terminal" evidence="1">
    <location>
        <begin position="115"/>
        <end position="206"/>
    </location>
</feature>
<dbReference type="AlphaFoldDB" id="A0A0V8JL38"/>
<gene>
    <name evidence="3" type="ORF">AS180_12175</name>
</gene>
<evidence type="ECO:0000259" key="2">
    <source>
        <dbReference type="Pfam" id="PF11575"/>
    </source>
</evidence>
<proteinExistence type="predicted"/>
<dbReference type="RefSeq" id="WP_025909450.1">
    <property type="nucleotide sequence ID" value="NZ_KQ758655.1"/>
</dbReference>
<reference evidence="3 4" key="1">
    <citation type="submission" date="2015-11" db="EMBL/GenBank/DDBJ databases">
        <title>Bacillus caseinolyticus sp nov.</title>
        <authorList>
            <person name="Dastager S.G."/>
            <person name="Mawlankar R."/>
        </authorList>
    </citation>
    <scope>NUCLEOTIDE SEQUENCE [LARGE SCALE GENOMIC DNA]</scope>
    <source>
        <strain evidence="3 4">SGD-V-76</strain>
    </source>
</reference>
<dbReference type="GO" id="GO:0051537">
    <property type="term" value="F:2 iron, 2 sulfur cluster binding"/>
    <property type="evidence" value="ECO:0007669"/>
    <property type="project" value="InterPro"/>
</dbReference>
<organism evidence="3 4">
    <name type="scientific">Priestia veravalensis</name>
    <dbReference type="NCBI Taxonomy" id="1414648"/>
    <lineage>
        <taxon>Bacteria</taxon>
        <taxon>Bacillati</taxon>
        <taxon>Bacillota</taxon>
        <taxon>Bacilli</taxon>
        <taxon>Bacillales</taxon>
        <taxon>Bacillaceae</taxon>
        <taxon>Priestia</taxon>
    </lineage>
</organism>
<evidence type="ECO:0000313" key="3">
    <source>
        <dbReference type="EMBL" id="KSU87581.1"/>
    </source>
</evidence>
<keyword evidence="4" id="KW-1185">Reference proteome</keyword>
<evidence type="ECO:0000313" key="4">
    <source>
        <dbReference type="Proteomes" id="UP000053681"/>
    </source>
</evidence>
<evidence type="ECO:0000259" key="1">
    <source>
        <dbReference type="Pfam" id="PF06276"/>
    </source>
</evidence>
<comment type="caution">
    <text evidence="3">The sequence shown here is derived from an EMBL/GenBank/DDBJ whole genome shotgun (WGS) entry which is preliminary data.</text>
</comment>
<dbReference type="InterPro" id="IPR024726">
    <property type="entry name" value="FhuF_C"/>
</dbReference>
<dbReference type="GO" id="GO:0003824">
    <property type="term" value="F:catalytic activity"/>
    <property type="evidence" value="ECO:0007669"/>
    <property type="project" value="UniProtKB-ARBA"/>
</dbReference>
<dbReference type="Proteomes" id="UP000053681">
    <property type="component" value="Unassembled WGS sequence"/>
</dbReference>
<name>A0A0V8JL38_9BACI</name>
<dbReference type="EMBL" id="LNQP01000040">
    <property type="protein sequence ID" value="KSU87581.1"/>
    <property type="molecule type" value="Genomic_DNA"/>
</dbReference>